<proteinExistence type="inferred from homology"/>
<evidence type="ECO:0000256" key="2">
    <source>
        <dbReference type="ARBA" id="ARBA00022670"/>
    </source>
</evidence>
<name>X0YH59_9ZZZZ</name>
<evidence type="ECO:0000313" key="7">
    <source>
        <dbReference type="EMBL" id="GAG46507.1"/>
    </source>
</evidence>
<dbReference type="InterPro" id="IPR025896">
    <property type="entry name" value="Spi_Prtas-inh"/>
</dbReference>
<organism evidence="7">
    <name type="scientific">marine sediment metagenome</name>
    <dbReference type="NCBI Taxonomy" id="412755"/>
    <lineage>
        <taxon>unclassified sequences</taxon>
        <taxon>metagenomes</taxon>
        <taxon>ecological metagenomes</taxon>
    </lineage>
</organism>
<evidence type="ECO:0000256" key="1">
    <source>
        <dbReference type="ARBA" id="ARBA00009693"/>
    </source>
</evidence>
<dbReference type="InterPro" id="IPR000200">
    <property type="entry name" value="Peptidase_C10"/>
</dbReference>
<dbReference type="GO" id="GO:0006508">
    <property type="term" value="P:proteolysis"/>
    <property type="evidence" value="ECO:0007669"/>
    <property type="project" value="UniProtKB-KW"/>
</dbReference>
<dbReference type="EMBL" id="BARS01050231">
    <property type="protein sequence ID" value="GAG46507.1"/>
    <property type="molecule type" value="Genomic_DNA"/>
</dbReference>
<accession>X0YH59</accession>
<reference evidence="7" key="1">
    <citation type="journal article" date="2014" name="Front. Microbiol.">
        <title>High frequency of phylogenetically diverse reductive dehalogenase-homologous genes in deep subseafloor sedimentary metagenomes.</title>
        <authorList>
            <person name="Kawai M."/>
            <person name="Futagami T."/>
            <person name="Toyoda A."/>
            <person name="Takaki Y."/>
            <person name="Nishi S."/>
            <person name="Hori S."/>
            <person name="Arai W."/>
            <person name="Tsubouchi T."/>
            <person name="Morono Y."/>
            <person name="Uchiyama I."/>
            <person name="Ito T."/>
            <person name="Fujiyama A."/>
            <person name="Inagaki F."/>
            <person name="Takami H."/>
        </authorList>
    </citation>
    <scope>NUCLEOTIDE SEQUENCE</scope>
    <source>
        <strain evidence="7">Expedition CK06-06</strain>
    </source>
</reference>
<keyword evidence="4" id="KW-0378">Hydrolase</keyword>
<evidence type="ECO:0000256" key="4">
    <source>
        <dbReference type="ARBA" id="ARBA00022801"/>
    </source>
</evidence>
<dbReference type="InterPro" id="IPR044934">
    <property type="entry name" value="Streptopain_sf"/>
</dbReference>
<dbReference type="SUPFAM" id="SSF54001">
    <property type="entry name" value="Cysteine proteinases"/>
    <property type="match status" value="1"/>
</dbReference>
<keyword evidence="2" id="KW-0645">Protease</keyword>
<dbReference type="GO" id="GO:0008234">
    <property type="term" value="F:cysteine-type peptidase activity"/>
    <property type="evidence" value="ECO:0007669"/>
    <property type="project" value="UniProtKB-KW"/>
</dbReference>
<evidence type="ECO:0000256" key="5">
    <source>
        <dbReference type="ARBA" id="ARBA00022807"/>
    </source>
</evidence>
<keyword evidence="3" id="KW-0732">Signal</keyword>
<comment type="caution">
    <text evidence="7">The sequence shown here is derived from an EMBL/GenBank/DDBJ whole genome shotgun (WGS) entry which is preliminary data.</text>
</comment>
<protein>
    <recommendedName>
        <fullName evidence="6">Spi protease inhibitor domain-containing protein</fullName>
    </recommendedName>
</protein>
<feature type="domain" description="Spi protease inhibitor" evidence="6">
    <location>
        <begin position="2"/>
        <end position="81"/>
    </location>
</feature>
<comment type="similarity">
    <text evidence="1">Belongs to the peptidase C10 family.</text>
</comment>
<feature type="non-terminal residue" evidence="7">
    <location>
        <position position="203"/>
    </location>
</feature>
<dbReference type="Pfam" id="PF01640">
    <property type="entry name" value="Peptidase_C10"/>
    <property type="match status" value="1"/>
</dbReference>
<gene>
    <name evidence="7" type="ORF">S01H1_75032</name>
</gene>
<dbReference type="AlphaFoldDB" id="X0YH59"/>
<evidence type="ECO:0000259" key="6">
    <source>
        <dbReference type="Pfam" id="PF13734"/>
    </source>
</evidence>
<evidence type="ECO:0000256" key="3">
    <source>
        <dbReference type="ARBA" id="ARBA00022729"/>
    </source>
</evidence>
<dbReference type="Gene3D" id="3.90.70.50">
    <property type="entry name" value="Peptidase C10, streptopain"/>
    <property type="match status" value="2"/>
</dbReference>
<dbReference type="InterPro" id="IPR038765">
    <property type="entry name" value="Papain-like_cys_pep_sf"/>
</dbReference>
<sequence>MADPTSAEQAKAVVAQWLRKSTRPLDTQLGHQLDSVQTFRDDKGSALYYVVYLRPSGFVIVSGDDFVEPIVAFAPAGAYDPSPSDPLGALVGRDLPGRISRARSLARAPAPNGAAPALGGRLLSARRKWQLARPLGASGGALELGSVSDERVSPLVRTRWSQSSVSGQYCYNYYTPNHYVCGCVATAMAQLMRFYQYPTGSVG</sequence>
<dbReference type="Pfam" id="PF13734">
    <property type="entry name" value="Inhibitor_I69"/>
    <property type="match status" value="1"/>
</dbReference>
<keyword evidence="5" id="KW-0788">Thiol protease</keyword>